<dbReference type="RefSeq" id="WP_033357558.1">
    <property type="nucleotide sequence ID" value="NZ_CP073767.1"/>
</dbReference>
<proteinExistence type="predicted"/>
<dbReference type="KEGG" id="daur:Daura_47325"/>
<name>A0A9Q9IJR6_9ACTN</name>
<dbReference type="EMBL" id="CP073767">
    <property type="protein sequence ID" value="UWZ54015.1"/>
    <property type="molecule type" value="Genomic_DNA"/>
</dbReference>
<organism evidence="2 3">
    <name type="scientific">Dactylosporangium aurantiacum</name>
    <dbReference type="NCBI Taxonomy" id="35754"/>
    <lineage>
        <taxon>Bacteria</taxon>
        <taxon>Bacillati</taxon>
        <taxon>Actinomycetota</taxon>
        <taxon>Actinomycetes</taxon>
        <taxon>Micromonosporales</taxon>
        <taxon>Micromonosporaceae</taxon>
        <taxon>Dactylosporangium</taxon>
    </lineage>
</organism>
<sequence length="375" mass="36985">MSLVHSWRGSRLATFAGTGTAAAALLSAATLVGMPMAAHAAPAATSITIASPVGGKVAADTAKQVVIINVVGLTGATLDEASVASVDLGADADCQGLDFYIVTGTTSIAVKTPDPGGCAPTSGVASETIAINFTNGVGTLTKTLSGLIFVTPPALDSTTPVITDLSSELPSVDQIQQFAASGGQVIRVKADSGFAFTGQAGQLTATLGGKPLTEIKVYKKTDGTLLTTAPSNTENGNWFTGKTAAGMSGANLAITHNGVTKTFAAADIGTSVVAVPAVTTMNPTSGKINAATTVTLTGTFTGATGVTFCGVAGTNFVLNAAATSITVKTPTTGLADDAAGLGTGVFSGVCPVKVQGPNGTVNVHTPLTAFSFLAE</sequence>
<evidence type="ECO:0000313" key="3">
    <source>
        <dbReference type="Proteomes" id="UP001058003"/>
    </source>
</evidence>
<dbReference type="AlphaFoldDB" id="A0A9Q9IJR6"/>
<accession>A0A9Q9IJR6</accession>
<protein>
    <submittedName>
        <fullName evidence="2">Uncharacterized protein</fullName>
    </submittedName>
</protein>
<dbReference type="GO" id="GO:0005975">
    <property type="term" value="P:carbohydrate metabolic process"/>
    <property type="evidence" value="ECO:0007669"/>
    <property type="project" value="UniProtKB-ARBA"/>
</dbReference>
<keyword evidence="3" id="KW-1185">Reference proteome</keyword>
<feature type="signal peptide" evidence="1">
    <location>
        <begin position="1"/>
        <end position="40"/>
    </location>
</feature>
<evidence type="ECO:0000313" key="2">
    <source>
        <dbReference type="EMBL" id="UWZ54015.1"/>
    </source>
</evidence>
<gene>
    <name evidence="2" type="ORF">Daura_47325</name>
</gene>
<dbReference type="Proteomes" id="UP001058003">
    <property type="component" value="Chromosome"/>
</dbReference>
<dbReference type="OrthoDB" id="9868342at2"/>
<evidence type="ECO:0000256" key="1">
    <source>
        <dbReference type="SAM" id="SignalP"/>
    </source>
</evidence>
<feature type="chain" id="PRO_5040462917" evidence="1">
    <location>
        <begin position="41"/>
        <end position="375"/>
    </location>
</feature>
<reference evidence="2" key="1">
    <citation type="submission" date="2021-04" db="EMBL/GenBank/DDBJ databases">
        <title>Dactylosporangium aurantiacum NRRL B-8018 full assembly.</title>
        <authorList>
            <person name="Hartkoorn R.C."/>
            <person name="Beaudoing E."/>
            <person name="Hot D."/>
        </authorList>
    </citation>
    <scope>NUCLEOTIDE SEQUENCE</scope>
    <source>
        <strain evidence="2">NRRL B-8018</strain>
    </source>
</reference>
<keyword evidence="1" id="KW-0732">Signal</keyword>
<dbReference type="Gene3D" id="2.60.40.10">
    <property type="entry name" value="Immunoglobulins"/>
    <property type="match status" value="1"/>
</dbReference>
<dbReference type="InterPro" id="IPR013783">
    <property type="entry name" value="Ig-like_fold"/>
</dbReference>